<dbReference type="InterPro" id="IPR015421">
    <property type="entry name" value="PyrdxlP-dep_Trfase_major"/>
</dbReference>
<reference evidence="8" key="1">
    <citation type="journal article" date="2019" name="Curr. Biol.">
        <title>Genome Sequence of Striga asiatica Provides Insight into the Evolution of Plant Parasitism.</title>
        <authorList>
            <person name="Yoshida S."/>
            <person name="Kim S."/>
            <person name="Wafula E.K."/>
            <person name="Tanskanen J."/>
            <person name="Kim Y.M."/>
            <person name="Honaas L."/>
            <person name="Yang Z."/>
            <person name="Spallek T."/>
            <person name="Conn C.E."/>
            <person name="Ichihashi Y."/>
            <person name="Cheong K."/>
            <person name="Cui S."/>
            <person name="Der J.P."/>
            <person name="Gundlach H."/>
            <person name="Jiao Y."/>
            <person name="Hori C."/>
            <person name="Ishida J.K."/>
            <person name="Kasahara H."/>
            <person name="Kiba T."/>
            <person name="Kim M.S."/>
            <person name="Koo N."/>
            <person name="Laohavisit A."/>
            <person name="Lee Y.H."/>
            <person name="Lumba S."/>
            <person name="McCourt P."/>
            <person name="Mortimer J.C."/>
            <person name="Mutuku J.M."/>
            <person name="Nomura T."/>
            <person name="Sasaki-Sekimoto Y."/>
            <person name="Seto Y."/>
            <person name="Wang Y."/>
            <person name="Wakatake T."/>
            <person name="Sakakibara H."/>
            <person name="Demura T."/>
            <person name="Yamaguchi S."/>
            <person name="Yoneyama K."/>
            <person name="Manabe R.I."/>
            <person name="Nelson D.C."/>
            <person name="Schulman A.H."/>
            <person name="Timko M.P."/>
            <person name="dePamphilis C.W."/>
            <person name="Choi D."/>
            <person name="Shirasu K."/>
        </authorList>
    </citation>
    <scope>NUCLEOTIDE SEQUENCE [LARGE SCALE GENOMIC DNA]</scope>
    <source>
        <strain evidence="8">cv. UVA1</strain>
    </source>
</reference>
<dbReference type="InterPro" id="IPR015424">
    <property type="entry name" value="PyrdxlP-dep_Trfase"/>
</dbReference>
<dbReference type="GO" id="GO:0005783">
    <property type="term" value="C:endoplasmic reticulum"/>
    <property type="evidence" value="ECO:0007669"/>
    <property type="project" value="TreeGrafter"/>
</dbReference>
<gene>
    <name evidence="7" type="ORF">STAS_12387</name>
</gene>
<evidence type="ECO:0000256" key="2">
    <source>
        <dbReference type="ARBA" id="ARBA00008392"/>
    </source>
</evidence>
<evidence type="ECO:0000256" key="4">
    <source>
        <dbReference type="ARBA" id="ARBA00022898"/>
    </source>
</evidence>
<keyword evidence="4" id="KW-0663">Pyridoxal phosphate</keyword>
<feature type="region of interest" description="Disordered" evidence="6">
    <location>
        <begin position="214"/>
        <end position="235"/>
    </location>
</feature>
<dbReference type="GO" id="GO:0016020">
    <property type="term" value="C:membrane"/>
    <property type="evidence" value="ECO:0007669"/>
    <property type="project" value="GOC"/>
</dbReference>
<protein>
    <submittedName>
        <fullName evidence="7">8-amino-7-oxononanoate synthase</fullName>
    </submittedName>
</protein>
<dbReference type="PANTHER" id="PTHR13693:SF2">
    <property type="entry name" value="SERINE PALMITOYLTRANSFERASE 1"/>
    <property type="match status" value="1"/>
</dbReference>
<dbReference type="GO" id="GO:0046512">
    <property type="term" value="P:sphingosine biosynthetic process"/>
    <property type="evidence" value="ECO:0007669"/>
    <property type="project" value="TreeGrafter"/>
</dbReference>
<keyword evidence="3" id="KW-0808">Transferase</keyword>
<dbReference type="Gene3D" id="3.40.50.300">
    <property type="entry name" value="P-loop containing nucleotide triphosphate hydrolases"/>
    <property type="match status" value="1"/>
</dbReference>
<keyword evidence="8" id="KW-1185">Reference proteome</keyword>
<proteinExistence type="inferred from homology"/>
<sequence length="382" mass="42516">MYVNVISGIVIRSYASLACVRWGESPCSTSTAQIGPGLNLNKLGKIESLLVCTCIGSPTQSGDPVQKRWLRTRERLSPPLADSLLRRRLLTASVSPYEFNVKRDRIAEMLFTCKMTKCFGCDRVELTVPKSDCAEKNIDDDDDDKCKSVDPWRNPAVEEQVIMRIHRIGQRTVHNYKFGWPLAWRLRLWLPAICSNVSSNAPTNEHWRAAEVRGQQHADVDEPPEPTRTHAPTGLDDCPSMEDVCDWPLRGSVILDESNSVGVLGRSGRGLTEHMKVSIDKVDIVTASLGHTVATEGGFCIGSNRMKGQSMSHNLWISNERCSIGFYSKSDKKRKHARPSNFSDGSGLSATFSCYEFLSFGIKLATMQTGGKNNWQESEGMK</sequence>
<dbReference type="GO" id="GO:0046513">
    <property type="term" value="P:ceramide biosynthetic process"/>
    <property type="evidence" value="ECO:0007669"/>
    <property type="project" value="TreeGrafter"/>
</dbReference>
<name>A0A5A7PTB4_STRAF</name>
<organism evidence="7 8">
    <name type="scientific">Striga asiatica</name>
    <name type="common">Asiatic witchweed</name>
    <name type="synonym">Buchnera asiatica</name>
    <dbReference type="NCBI Taxonomy" id="4170"/>
    <lineage>
        <taxon>Eukaryota</taxon>
        <taxon>Viridiplantae</taxon>
        <taxon>Streptophyta</taxon>
        <taxon>Embryophyta</taxon>
        <taxon>Tracheophyta</taxon>
        <taxon>Spermatophyta</taxon>
        <taxon>Magnoliopsida</taxon>
        <taxon>eudicotyledons</taxon>
        <taxon>Gunneridae</taxon>
        <taxon>Pentapetalae</taxon>
        <taxon>asterids</taxon>
        <taxon>lamiids</taxon>
        <taxon>Lamiales</taxon>
        <taxon>Orobanchaceae</taxon>
        <taxon>Buchnereae</taxon>
        <taxon>Striga</taxon>
    </lineage>
</organism>
<dbReference type="Proteomes" id="UP000325081">
    <property type="component" value="Unassembled WGS sequence"/>
</dbReference>
<accession>A0A5A7PTB4</accession>
<dbReference type="Gene3D" id="3.40.640.10">
    <property type="entry name" value="Type I PLP-dependent aspartate aminotransferase-like (Major domain)"/>
    <property type="match status" value="1"/>
</dbReference>
<evidence type="ECO:0000256" key="3">
    <source>
        <dbReference type="ARBA" id="ARBA00022679"/>
    </source>
</evidence>
<dbReference type="InterPro" id="IPR027417">
    <property type="entry name" value="P-loop_NTPase"/>
</dbReference>
<dbReference type="AlphaFoldDB" id="A0A5A7PTB4"/>
<dbReference type="OrthoDB" id="3168162at2759"/>
<evidence type="ECO:0000256" key="1">
    <source>
        <dbReference type="ARBA" id="ARBA00001933"/>
    </source>
</evidence>
<comment type="caution">
    <text evidence="7">The sequence shown here is derived from an EMBL/GenBank/DDBJ whole genome shotgun (WGS) entry which is preliminary data.</text>
</comment>
<evidence type="ECO:0000313" key="7">
    <source>
        <dbReference type="EMBL" id="GER36070.1"/>
    </source>
</evidence>
<comment type="cofactor">
    <cofactor evidence="1">
        <name>pyridoxal 5'-phosphate</name>
        <dbReference type="ChEBI" id="CHEBI:597326"/>
    </cofactor>
</comment>
<evidence type="ECO:0000256" key="5">
    <source>
        <dbReference type="ARBA" id="ARBA00023315"/>
    </source>
</evidence>
<dbReference type="SUPFAM" id="SSF53383">
    <property type="entry name" value="PLP-dependent transferases"/>
    <property type="match status" value="1"/>
</dbReference>
<feature type="compositionally biased region" description="Basic and acidic residues" evidence="6">
    <location>
        <begin position="214"/>
        <end position="228"/>
    </location>
</feature>
<dbReference type="GO" id="GO:0004758">
    <property type="term" value="F:serine C-palmitoyltransferase activity"/>
    <property type="evidence" value="ECO:0007669"/>
    <property type="project" value="TreeGrafter"/>
</dbReference>
<dbReference type="EMBL" id="BKCP01005072">
    <property type="protein sequence ID" value="GER36070.1"/>
    <property type="molecule type" value="Genomic_DNA"/>
</dbReference>
<keyword evidence="5" id="KW-0012">Acyltransferase</keyword>
<evidence type="ECO:0000256" key="6">
    <source>
        <dbReference type="SAM" id="MobiDB-lite"/>
    </source>
</evidence>
<evidence type="ECO:0000313" key="8">
    <source>
        <dbReference type="Proteomes" id="UP000325081"/>
    </source>
</evidence>
<comment type="similarity">
    <text evidence="2">Belongs to the class-II pyridoxal-phosphate-dependent aminotransferase family.</text>
</comment>
<dbReference type="PANTHER" id="PTHR13693">
    <property type="entry name" value="CLASS II AMINOTRANSFERASE/8-AMINO-7-OXONONANOATE SYNTHASE"/>
    <property type="match status" value="1"/>
</dbReference>
<dbReference type="InterPro" id="IPR050087">
    <property type="entry name" value="AON_synthase_class-II"/>
</dbReference>